<keyword evidence="3" id="KW-1185">Reference proteome</keyword>
<evidence type="ECO:0000256" key="1">
    <source>
        <dbReference type="SAM" id="SignalP"/>
    </source>
</evidence>
<organism evidence="2 3">
    <name type="scientific">Methylobacterium thuringiense</name>
    <dbReference type="NCBI Taxonomy" id="1003091"/>
    <lineage>
        <taxon>Bacteria</taxon>
        <taxon>Pseudomonadati</taxon>
        <taxon>Pseudomonadota</taxon>
        <taxon>Alphaproteobacteria</taxon>
        <taxon>Hyphomicrobiales</taxon>
        <taxon>Methylobacteriaceae</taxon>
        <taxon>Methylobacterium</taxon>
    </lineage>
</organism>
<feature type="signal peptide" evidence="1">
    <location>
        <begin position="1"/>
        <end position="18"/>
    </location>
</feature>
<dbReference type="Proteomes" id="UP001055101">
    <property type="component" value="Unassembled WGS sequence"/>
</dbReference>
<gene>
    <name evidence="2" type="ORF">EKPJFOCH_0594</name>
</gene>
<sequence>MRRLAAISVMVAALPASALGYGPLQPPLSLPDTLRGTVQVPLQGMAGGEKPVGGKPIDTLRDLFPALAACWQAPEGLAKFERTEITVRFSLRRDGSVIGSPRITFSQTPADARGKALLIEASLSAVRRCTPARITPALGGAIAGRPLALRFVYEGPKGRGV</sequence>
<dbReference type="SUPFAM" id="SSF74653">
    <property type="entry name" value="TolA/TonB C-terminal domain"/>
    <property type="match status" value="1"/>
</dbReference>
<proteinExistence type="predicted"/>
<comment type="caution">
    <text evidence="2">The sequence shown here is derived from an EMBL/GenBank/DDBJ whole genome shotgun (WGS) entry which is preliminary data.</text>
</comment>
<evidence type="ECO:0008006" key="4">
    <source>
        <dbReference type="Google" id="ProtNLM"/>
    </source>
</evidence>
<evidence type="ECO:0000313" key="2">
    <source>
        <dbReference type="EMBL" id="GJE54121.1"/>
    </source>
</evidence>
<feature type="chain" id="PRO_5045554146" description="TonB C-terminal domain-containing protein" evidence="1">
    <location>
        <begin position="19"/>
        <end position="161"/>
    </location>
</feature>
<reference evidence="2" key="2">
    <citation type="submission" date="2021-08" db="EMBL/GenBank/DDBJ databases">
        <authorList>
            <person name="Tani A."/>
            <person name="Ola A."/>
            <person name="Ogura Y."/>
            <person name="Katsura K."/>
            <person name="Hayashi T."/>
        </authorList>
    </citation>
    <scope>NUCLEOTIDE SEQUENCE</scope>
    <source>
        <strain evidence="2">DSM 23674</strain>
    </source>
</reference>
<dbReference type="RefSeq" id="WP_238230633.1">
    <property type="nucleotide sequence ID" value="NZ_BPRA01000002.1"/>
</dbReference>
<dbReference type="Gene3D" id="3.30.1150.10">
    <property type="match status" value="1"/>
</dbReference>
<protein>
    <recommendedName>
        <fullName evidence="4">TonB C-terminal domain-containing protein</fullName>
    </recommendedName>
</protein>
<name>A0ABQ4TFM6_9HYPH</name>
<accession>A0ABQ4TFM6</accession>
<evidence type="ECO:0000313" key="3">
    <source>
        <dbReference type="Proteomes" id="UP001055101"/>
    </source>
</evidence>
<reference evidence="2" key="1">
    <citation type="journal article" date="2021" name="Front. Microbiol.">
        <title>Comprehensive Comparative Genomics and Phenotyping of Methylobacterium Species.</title>
        <authorList>
            <person name="Alessa O."/>
            <person name="Ogura Y."/>
            <person name="Fujitani Y."/>
            <person name="Takami H."/>
            <person name="Hayashi T."/>
            <person name="Sahin N."/>
            <person name="Tani A."/>
        </authorList>
    </citation>
    <scope>NUCLEOTIDE SEQUENCE</scope>
    <source>
        <strain evidence="2">DSM 23674</strain>
    </source>
</reference>
<keyword evidence="1" id="KW-0732">Signal</keyword>
<dbReference type="EMBL" id="BPRA01000002">
    <property type="protein sequence ID" value="GJE54121.1"/>
    <property type="molecule type" value="Genomic_DNA"/>
</dbReference>